<gene>
    <name evidence="1" type="ORF">DF196_00560</name>
</gene>
<accession>A0A2U2ND58</accession>
<dbReference type="Pfam" id="PF01547">
    <property type="entry name" value="SBP_bac_1"/>
    <property type="match status" value="1"/>
</dbReference>
<dbReference type="InterPro" id="IPR006059">
    <property type="entry name" value="SBP"/>
</dbReference>
<dbReference type="Proteomes" id="UP000245876">
    <property type="component" value="Unassembled WGS sequence"/>
</dbReference>
<dbReference type="EMBL" id="QFFM01000001">
    <property type="protein sequence ID" value="PWG67038.1"/>
    <property type="molecule type" value="Genomic_DNA"/>
</dbReference>
<organism evidence="1 2">
    <name type="scientific">Bifidobacterium callitrichidarum</name>
    <dbReference type="NCBI Taxonomy" id="2052941"/>
    <lineage>
        <taxon>Bacteria</taxon>
        <taxon>Bacillati</taxon>
        <taxon>Actinomycetota</taxon>
        <taxon>Actinomycetes</taxon>
        <taxon>Bifidobacteriales</taxon>
        <taxon>Bifidobacteriaceae</taxon>
        <taxon>Bifidobacterium</taxon>
    </lineage>
</organism>
<proteinExistence type="predicted"/>
<keyword evidence="2" id="KW-1185">Reference proteome</keyword>
<sequence>METNTIHTNQAKSLLTQPKFEEEQMKGTLKTKAIRLMAAVAAGATLLSVAACGAQPGGGSAKATGANATVWSLTDSTWASVQQTFEDWNKANPDAQIKNESFANDSYKEKIRTAIGSGNAPTLVLSWGGSPVTDYWTNKNIIDLTSDLDSVVKEKVLDSVAAEGYRDDKLVAVPVGQVQPAILWTNKAVLKEAGISDAPQTWDELLDDVAKLKDAGKTPIALAGGSKWPYLMWAAYLIDRIGGPDVMQNILDGKKDAWSDPAVIEAMTKIQDLVDAGAFGDSYQSMSADDKKDTALLANGQAGFDLMGSWVYADFGTINADFAKNDLGYAAFPAVEGGKGDPSMLTGNLANYWSVAASAGKESQQTAIKYLKENTYSDGIVDGLLSSGGVPPVKGIEDKVKSADDGTGFLTYVYDSVKNASNYQLSLDVALPADQGQALLNNLEQVFLKQITPQQFADAMNKTL</sequence>
<evidence type="ECO:0000313" key="2">
    <source>
        <dbReference type="Proteomes" id="UP000245876"/>
    </source>
</evidence>
<dbReference type="InterPro" id="IPR050490">
    <property type="entry name" value="Bact_solute-bd_prot1"/>
</dbReference>
<evidence type="ECO:0000313" key="1">
    <source>
        <dbReference type="EMBL" id="PWG67038.1"/>
    </source>
</evidence>
<dbReference type="RefSeq" id="WP_109055984.1">
    <property type="nucleotide sequence ID" value="NZ_QFFM01000001.1"/>
</dbReference>
<dbReference type="PANTHER" id="PTHR43649">
    <property type="entry name" value="ARABINOSE-BINDING PROTEIN-RELATED"/>
    <property type="match status" value="1"/>
</dbReference>
<comment type="caution">
    <text evidence="1">The sequence shown here is derived from an EMBL/GenBank/DDBJ whole genome shotgun (WGS) entry which is preliminary data.</text>
</comment>
<dbReference type="Gene3D" id="3.40.190.10">
    <property type="entry name" value="Periplasmic binding protein-like II"/>
    <property type="match status" value="2"/>
</dbReference>
<dbReference type="SUPFAM" id="SSF53850">
    <property type="entry name" value="Periplasmic binding protein-like II"/>
    <property type="match status" value="1"/>
</dbReference>
<reference evidence="1 2" key="1">
    <citation type="journal article" date="2018" name="Int. J. Syst. Evol. Microbiol.">
        <title>Bifidobacterium callitrichidarum sp. nov. from the faeces of the emperor tamarin (Saguinus imperator).</title>
        <authorList>
            <person name="Modesto M."/>
            <person name="Michelini S."/>
            <person name="Sansosti M.C."/>
            <person name="De Filippo C."/>
            <person name="Cavalieri D."/>
            <person name="Qvirist L."/>
            <person name="Andlid T."/>
            <person name="Spiezio C."/>
            <person name="Sandri C."/>
            <person name="Pascarelli S."/>
            <person name="Sgorbati B."/>
            <person name="Mattarelli P."/>
        </authorList>
    </citation>
    <scope>NUCLEOTIDE SEQUENCE [LARGE SCALE GENOMIC DNA]</scope>
    <source>
        <strain evidence="1 2">TRI 5</strain>
    </source>
</reference>
<protein>
    <submittedName>
        <fullName evidence="1">Sugar ABC transporter substrate-binding protein</fullName>
    </submittedName>
</protein>
<dbReference type="AlphaFoldDB" id="A0A2U2ND58"/>
<dbReference type="OrthoDB" id="8317736at2"/>
<dbReference type="PANTHER" id="PTHR43649:SF14">
    <property type="entry name" value="BLR3389 PROTEIN"/>
    <property type="match status" value="1"/>
</dbReference>
<name>A0A2U2ND58_9BIFI</name>